<proteinExistence type="predicted"/>
<evidence type="ECO:0000313" key="2">
    <source>
        <dbReference type="EMBL" id="GFG40060.1"/>
    </source>
</evidence>
<feature type="region of interest" description="Disordered" evidence="1">
    <location>
        <begin position="21"/>
        <end position="56"/>
    </location>
</feature>
<comment type="caution">
    <text evidence="2">The sequence shown here is derived from an EMBL/GenBank/DDBJ whole genome shotgun (WGS) entry which is preliminary data.</text>
</comment>
<evidence type="ECO:0000256" key="1">
    <source>
        <dbReference type="SAM" id="MobiDB-lite"/>
    </source>
</evidence>
<dbReference type="Proteomes" id="UP000502823">
    <property type="component" value="Unassembled WGS sequence"/>
</dbReference>
<gene>
    <name evidence="2" type="ORF">Cfor_01410</name>
</gene>
<accession>A0A6L2Q802</accession>
<sequence>MSFNWSVTVKFCQKFSMCSRMLDKKSSGRSNRQDTGYSTASSSHGSTKDSRKQRTRATMTSKYGLFLLPRSYITQLAGFSPTR</sequence>
<name>A0A6L2Q802_COPFO</name>
<dbReference type="AlphaFoldDB" id="A0A6L2Q802"/>
<protein>
    <submittedName>
        <fullName evidence="2">Uncharacterized protein</fullName>
    </submittedName>
</protein>
<evidence type="ECO:0000313" key="3">
    <source>
        <dbReference type="Proteomes" id="UP000502823"/>
    </source>
</evidence>
<reference evidence="3" key="1">
    <citation type="submission" date="2020-01" db="EMBL/GenBank/DDBJ databases">
        <title>Draft genome sequence of the Termite Coptotermes fromosanus.</title>
        <authorList>
            <person name="Itakura S."/>
            <person name="Yosikawa Y."/>
            <person name="Umezawa K."/>
        </authorList>
    </citation>
    <scope>NUCLEOTIDE SEQUENCE [LARGE SCALE GENOMIC DNA]</scope>
</reference>
<dbReference type="OrthoDB" id="10520366at2759"/>
<organism evidence="2 3">
    <name type="scientific">Coptotermes formosanus</name>
    <name type="common">Formosan subterranean termite</name>
    <dbReference type="NCBI Taxonomy" id="36987"/>
    <lineage>
        <taxon>Eukaryota</taxon>
        <taxon>Metazoa</taxon>
        <taxon>Ecdysozoa</taxon>
        <taxon>Arthropoda</taxon>
        <taxon>Hexapoda</taxon>
        <taxon>Insecta</taxon>
        <taxon>Pterygota</taxon>
        <taxon>Neoptera</taxon>
        <taxon>Polyneoptera</taxon>
        <taxon>Dictyoptera</taxon>
        <taxon>Blattodea</taxon>
        <taxon>Blattoidea</taxon>
        <taxon>Termitoidae</taxon>
        <taxon>Rhinotermitidae</taxon>
        <taxon>Coptotermes</taxon>
    </lineage>
</organism>
<dbReference type="InParanoid" id="A0A6L2Q802"/>
<dbReference type="EMBL" id="BLKM01001489">
    <property type="protein sequence ID" value="GFG40060.1"/>
    <property type="molecule type" value="Genomic_DNA"/>
</dbReference>
<keyword evidence="3" id="KW-1185">Reference proteome</keyword>
<feature type="compositionally biased region" description="Polar residues" evidence="1">
    <location>
        <begin position="28"/>
        <end position="45"/>
    </location>
</feature>